<organism evidence="2 3">
    <name type="scientific">Deinococcus depolymerans</name>
    <dbReference type="NCBI Taxonomy" id="392408"/>
    <lineage>
        <taxon>Bacteria</taxon>
        <taxon>Thermotogati</taxon>
        <taxon>Deinococcota</taxon>
        <taxon>Deinococci</taxon>
        <taxon>Deinococcales</taxon>
        <taxon>Deinococcaceae</taxon>
        <taxon>Deinococcus</taxon>
    </lineage>
</organism>
<dbReference type="Gene3D" id="2.80.10.50">
    <property type="match status" value="2"/>
</dbReference>
<reference evidence="3" key="1">
    <citation type="journal article" date="2019" name="Int. J. Syst. Evol. Microbiol.">
        <title>The Global Catalogue of Microorganisms (GCM) 10K type strain sequencing project: providing services to taxonomists for standard genome sequencing and annotation.</title>
        <authorList>
            <consortium name="The Broad Institute Genomics Platform"/>
            <consortium name="The Broad Institute Genome Sequencing Center for Infectious Disease"/>
            <person name="Wu L."/>
            <person name="Ma J."/>
        </authorList>
    </citation>
    <scope>NUCLEOTIDE SEQUENCE [LARGE SCALE GENOMIC DNA]</scope>
    <source>
        <strain evidence="3">JCM 14368</strain>
    </source>
</reference>
<dbReference type="InterPro" id="IPR013431">
    <property type="entry name" value="Delta_60_rpt"/>
</dbReference>
<dbReference type="EMBL" id="BAAADB010000034">
    <property type="protein sequence ID" value="GAA0523931.1"/>
    <property type="molecule type" value="Genomic_DNA"/>
</dbReference>
<dbReference type="Proteomes" id="UP001500191">
    <property type="component" value="Unassembled WGS sequence"/>
</dbReference>
<feature type="signal peptide" evidence="1">
    <location>
        <begin position="1"/>
        <end position="22"/>
    </location>
</feature>
<dbReference type="RefSeq" id="WP_343761506.1">
    <property type="nucleotide sequence ID" value="NZ_BAAADB010000034.1"/>
</dbReference>
<gene>
    <name evidence="2" type="ORF">GCM10008937_34310</name>
</gene>
<proteinExistence type="predicted"/>
<feature type="chain" id="PRO_5045828511" evidence="1">
    <location>
        <begin position="23"/>
        <end position="463"/>
    </location>
</feature>
<name>A0ABP3MRE7_9DEIO</name>
<comment type="caution">
    <text evidence="2">The sequence shown here is derived from an EMBL/GenBank/DDBJ whole genome shotgun (WGS) entry which is preliminary data.</text>
</comment>
<evidence type="ECO:0000313" key="2">
    <source>
        <dbReference type="EMBL" id="GAA0523931.1"/>
    </source>
</evidence>
<sequence length="463" mass="48832">MHRTLLRRLALLPAFLLTVAAADRVTLVATGLPSDLAATVLVGSASLTSGKTLDVPAGTYTVTPRPVASGAQVYVAAPTRLIVRTAATLRVAYTRLPPGSADPFFGTGGTLDVPVNPLDVFDTWLLTNSGDHAPFMSSSGSNMGEMRAVLVRPDGRRLGSMINITTPQRTLDWAYLPTPLIPDRDGYLMGLSGQTNTLVRFTAQGTLDPAWKTPSQPGVLRGLLRLPESGVLAYGGGQGRAQLFKFTATGQPDAAFGLGGTLELPAPESGLVHAARVLKDGRVRLLVTSPRAAQLLDLSPDGALTPAGPTVTLPYDAQQSELSNSRLVNAVILPDGAALIGTSDGIEQRSRVVRLTPDGQLDAQFRAVDVTGATTVAGVLPDLQGRVLAVFQLADLRGSVLIRYRADGTPDPTFGKGGRVTVDRETVQGMALTPNSQILLASHVMDFPNTETAKLRLRRLLSE</sequence>
<dbReference type="SUPFAM" id="SSF101898">
    <property type="entry name" value="NHL repeat"/>
    <property type="match status" value="1"/>
</dbReference>
<dbReference type="Pfam" id="PF17164">
    <property type="entry name" value="DUF5122"/>
    <property type="match status" value="2"/>
</dbReference>
<accession>A0ABP3MRE7</accession>
<keyword evidence="1" id="KW-0732">Signal</keyword>
<evidence type="ECO:0000256" key="1">
    <source>
        <dbReference type="SAM" id="SignalP"/>
    </source>
</evidence>
<keyword evidence="3" id="KW-1185">Reference proteome</keyword>
<protein>
    <submittedName>
        <fullName evidence="2">Uncharacterized protein</fullName>
    </submittedName>
</protein>
<evidence type="ECO:0000313" key="3">
    <source>
        <dbReference type="Proteomes" id="UP001500191"/>
    </source>
</evidence>